<organism evidence="1 2">
    <name type="scientific">Virgibacillus profundi</name>
    <dbReference type="NCBI Taxonomy" id="2024555"/>
    <lineage>
        <taxon>Bacteria</taxon>
        <taxon>Bacillati</taxon>
        <taxon>Bacillota</taxon>
        <taxon>Bacilli</taxon>
        <taxon>Bacillales</taxon>
        <taxon>Bacillaceae</taxon>
        <taxon>Virgibacillus</taxon>
    </lineage>
</organism>
<dbReference type="EMBL" id="NPOA01000004">
    <property type="protein sequence ID" value="PAV30169.1"/>
    <property type="molecule type" value="Genomic_DNA"/>
</dbReference>
<gene>
    <name evidence="1" type="ORF">CIL05_06795</name>
</gene>
<protein>
    <submittedName>
        <fullName evidence="1">Uncharacterized protein</fullName>
    </submittedName>
</protein>
<comment type="caution">
    <text evidence="1">The sequence shown here is derived from an EMBL/GenBank/DDBJ whole genome shotgun (WGS) entry which is preliminary data.</text>
</comment>
<name>A0A2A2IEL5_9BACI</name>
<evidence type="ECO:0000313" key="1">
    <source>
        <dbReference type="EMBL" id="PAV30169.1"/>
    </source>
</evidence>
<reference evidence="1 2" key="1">
    <citation type="submission" date="2017-08" db="EMBL/GenBank/DDBJ databases">
        <title>Virgibacillus indicus sp. nov. and Virgibacillus profoundi sp. nov, two moderately halophilic bacteria isolated from marine sediment by using the Microfluidic Streak Plate.</title>
        <authorList>
            <person name="Xu B."/>
            <person name="Hu B."/>
            <person name="Wang J."/>
            <person name="Zhu Y."/>
            <person name="Huang L."/>
            <person name="Du W."/>
            <person name="Huang Y."/>
        </authorList>
    </citation>
    <scope>NUCLEOTIDE SEQUENCE [LARGE SCALE GENOMIC DNA]</scope>
    <source>
        <strain evidence="1 2">IO3-P3-H5</strain>
    </source>
</reference>
<dbReference type="Proteomes" id="UP000218887">
    <property type="component" value="Unassembled WGS sequence"/>
</dbReference>
<proteinExistence type="predicted"/>
<accession>A0A2A2IEL5</accession>
<dbReference type="AlphaFoldDB" id="A0A2A2IEL5"/>
<keyword evidence="2" id="KW-1185">Reference proteome</keyword>
<evidence type="ECO:0000313" key="2">
    <source>
        <dbReference type="Proteomes" id="UP000218887"/>
    </source>
</evidence>
<sequence length="216" mass="25065">MDYLDRYVKRLNMSGKSAVEAQLNEAIKSFERDFNTSPSYYSVDIDGVMVDTIINKKTKYDEKLVNFRHGYNPLVGSVVTYKDNKYLLMETDEDDIYRFGVMKKCNYIIPVKVGETKVFAGYDHNGQPYYTTEIEYEDVPCIIDSKYYSSNDNAQLPLPEGKLSVYTKYVPDSNIQTNEEYVLYEKRYIVADIDYTKVINGVGVIEIIVERKVDKE</sequence>